<gene>
    <name evidence="3" type="ORF">HK439_11045</name>
</gene>
<evidence type="ECO:0000259" key="2">
    <source>
        <dbReference type="PROSITE" id="PS51708"/>
    </source>
</evidence>
<dbReference type="InterPro" id="IPR039013">
    <property type="entry name" value="YgiF"/>
</dbReference>
<dbReference type="EMBL" id="JABFCZ010000011">
    <property type="protein sequence ID" value="MBD1546801.1"/>
    <property type="molecule type" value="Genomic_DNA"/>
</dbReference>
<dbReference type="Gene3D" id="2.40.320.10">
    <property type="entry name" value="Hypothetical Protein Pfu-838710-001"/>
    <property type="match status" value="1"/>
</dbReference>
<dbReference type="Gene3D" id="1.40.20.10">
    <property type="entry name" value="CHAD domain"/>
    <property type="match status" value="1"/>
</dbReference>
<sequence length="520" mass="57993">MSKSPKEIELKLEVSPDVLDELKRGGALQRFTGGRAVTKPLLSIYFDTPDQALRKAKISLRVRKVGRSWMQTAKLGTGVAGGLSSAVEAEHPVSGRAIDLSVIKDPAVLMTLNEIIGGKPLGECFETNIRRTTRLLTSKEDGSIIEVAFDTGEVKAGGQSQSLAEVEFELKAGSSASLLEAAREIVGAAPFRLSPWSKAERGFRLADGIEDAEIRPKPADDVRLPPEETVELAFREILRSCLTQIADNRVVILQGDDPEGPHQFRIGLRRLRSAFRLFKPVLNPLTLKDLDAQARILATEAGKVRDLDVLTDEIVSPLAKVAPEGIGLEPLLEHLRTIREEGRAALQAHLREPDVNAFLFDLAAYTEGRGWLDIDNFDQTTRLAQTIRVYSRKALDRQWKKVSRYGSRIDDLTIPERHEMRKALKKLRYGVEFFGSLYPKSDLKPFLKRMKRLQDIFGYLNDVAMAEKLATLPSVDGKSSRQILLAIGFVIGWHEAQSSGTWPHAKGYWQDTKKVPKFWL</sequence>
<dbReference type="CDD" id="cd07756">
    <property type="entry name" value="CYTH-like_Pase_CHAD"/>
    <property type="match status" value="1"/>
</dbReference>
<organism evidence="3 4">
    <name type="scientific">Roseibium aggregatum</name>
    <dbReference type="NCBI Taxonomy" id="187304"/>
    <lineage>
        <taxon>Bacteria</taxon>
        <taxon>Pseudomonadati</taxon>
        <taxon>Pseudomonadota</taxon>
        <taxon>Alphaproteobacteria</taxon>
        <taxon>Hyphomicrobiales</taxon>
        <taxon>Stappiaceae</taxon>
        <taxon>Roseibium</taxon>
    </lineage>
</organism>
<dbReference type="InterPro" id="IPR033469">
    <property type="entry name" value="CYTH-like_dom_sf"/>
</dbReference>
<dbReference type="SUPFAM" id="SSF55154">
    <property type="entry name" value="CYTH-like phosphatases"/>
    <property type="match status" value="1"/>
</dbReference>
<evidence type="ECO:0000313" key="4">
    <source>
        <dbReference type="Proteomes" id="UP000598467"/>
    </source>
</evidence>
<evidence type="ECO:0000313" key="3">
    <source>
        <dbReference type="EMBL" id="MBD1546801.1"/>
    </source>
</evidence>
<dbReference type="PROSITE" id="PS51707">
    <property type="entry name" value="CYTH"/>
    <property type="match status" value="1"/>
</dbReference>
<dbReference type="InterPro" id="IPR023577">
    <property type="entry name" value="CYTH_domain"/>
</dbReference>
<dbReference type="Proteomes" id="UP000598467">
    <property type="component" value="Unassembled WGS sequence"/>
</dbReference>
<name>A0A926S5S7_9HYPH</name>
<feature type="domain" description="CHAD" evidence="2">
    <location>
        <begin position="227"/>
        <end position="517"/>
    </location>
</feature>
<protein>
    <submittedName>
        <fullName evidence="3">CYTH and CHAD domain-containing protein</fullName>
    </submittedName>
</protein>
<reference evidence="3" key="1">
    <citation type="submission" date="2020-05" db="EMBL/GenBank/DDBJ databases">
        <title>Identification of trans-AT polyketide cluster in two marine bacteria, producers of a novel glutaramide-containing polyketide sesbanimide D and analogs.</title>
        <authorList>
            <person name="Kacar D."/>
            <person name="Rodriguez P."/>
            <person name="Canedo L."/>
            <person name="Gonzalez E."/>
            <person name="Galan B."/>
            <person name="De La Calle F."/>
            <person name="Garcia J.L."/>
        </authorList>
    </citation>
    <scope>NUCLEOTIDE SEQUENCE</scope>
    <source>
        <strain evidence="3">PHM038</strain>
    </source>
</reference>
<dbReference type="RefSeq" id="WP_190291530.1">
    <property type="nucleotide sequence ID" value="NZ_JABFCZ010000011.1"/>
</dbReference>
<dbReference type="PANTHER" id="PTHR39569:SF1">
    <property type="entry name" value="INORGANIC TRIPHOSPHATASE"/>
    <property type="match status" value="1"/>
</dbReference>
<dbReference type="GO" id="GO:0046872">
    <property type="term" value="F:metal ion binding"/>
    <property type="evidence" value="ECO:0007669"/>
    <property type="project" value="TreeGrafter"/>
</dbReference>
<feature type="domain" description="CYTH" evidence="1">
    <location>
        <begin position="5"/>
        <end position="209"/>
    </location>
</feature>
<dbReference type="SMART" id="SM00880">
    <property type="entry name" value="CHAD"/>
    <property type="match status" value="1"/>
</dbReference>
<comment type="caution">
    <text evidence="3">The sequence shown here is derived from an EMBL/GenBank/DDBJ whole genome shotgun (WGS) entry which is preliminary data.</text>
</comment>
<dbReference type="Pfam" id="PF01928">
    <property type="entry name" value="CYTH"/>
    <property type="match status" value="1"/>
</dbReference>
<evidence type="ECO:0000259" key="1">
    <source>
        <dbReference type="PROSITE" id="PS51707"/>
    </source>
</evidence>
<dbReference type="AlphaFoldDB" id="A0A926S5S7"/>
<dbReference type="InterPro" id="IPR007899">
    <property type="entry name" value="CHAD_dom"/>
</dbReference>
<dbReference type="Pfam" id="PF05235">
    <property type="entry name" value="CHAD"/>
    <property type="match status" value="1"/>
</dbReference>
<proteinExistence type="predicted"/>
<accession>A0A926S5S7</accession>
<dbReference type="GO" id="GO:0050355">
    <property type="term" value="F:inorganic triphosphate phosphatase activity"/>
    <property type="evidence" value="ECO:0007669"/>
    <property type="project" value="InterPro"/>
</dbReference>
<dbReference type="PROSITE" id="PS51708">
    <property type="entry name" value="CHAD"/>
    <property type="match status" value="1"/>
</dbReference>
<dbReference type="SMART" id="SM01118">
    <property type="entry name" value="CYTH"/>
    <property type="match status" value="1"/>
</dbReference>
<dbReference type="PANTHER" id="PTHR39569">
    <property type="entry name" value="INORGANIC TRIPHOSPHATASE"/>
    <property type="match status" value="1"/>
</dbReference>
<dbReference type="InterPro" id="IPR038186">
    <property type="entry name" value="CHAD_dom_sf"/>
</dbReference>